<name>A0A0F7JW52_9GAMM</name>
<evidence type="ECO:0000256" key="7">
    <source>
        <dbReference type="ARBA" id="ARBA00022857"/>
    </source>
</evidence>
<dbReference type="AlphaFoldDB" id="A0A0F7JW52"/>
<dbReference type="GO" id="GO:0005737">
    <property type="term" value="C:cytoplasm"/>
    <property type="evidence" value="ECO:0007669"/>
    <property type="project" value="TreeGrafter"/>
</dbReference>
<dbReference type="InterPro" id="IPR013752">
    <property type="entry name" value="KPA_reductase"/>
</dbReference>
<dbReference type="OrthoDB" id="6530772at2"/>
<evidence type="ECO:0000259" key="13">
    <source>
        <dbReference type="Pfam" id="PF08546"/>
    </source>
</evidence>
<dbReference type="PATRIC" id="fig|1543721.4.peg.2185"/>
<dbReference type="KEGG" id="seds:AAY24_10535"/>
<gene>
    <name evidence="14" type="ORF">AAY24_10535</name>
</gene>
<dbReference type="NCBIfam" id="NF005091">
    <property type="entry name" value="PRK06522.2-2"/>
    <property type="match status" value="1"/>
</dbReference>
<evidence type="ECO:0000259" key="12">
    <source>
        <dbReference type="Pfam" id="PF02558"/>
    </source>
</evidence>
<dbReference type="Gene3D" id="3.40.50.720">
    <property type="entry name" value="NAD(P)-binding Rossmann-like Domain"/>
    <property type="match status" value="1"/>
</dbReference>
<dbReference type="InterPro" id="IPR008927">
    <property type="entry name" value="6-PGluconate_DH-like_C_sf"/>
</dbReference>
<evidence type="ECO:0000256" key="4">
    <source>
        <dbReference type="ARBA" id="ARBA00013014"/>
    </source>
</evidence>
<organism evidence="14 15">
    <name type="scientific">Sedimenticola thiotaurini</name>
    <dbReference type="NCBI Taxonomy" id="1543721"/>
    <lineage>
        <taxon>Bacteria</taxon>
        <taxon>Pseudomonadati</taxon>
        <taxon>Pseudomonadota</taxon>
        <taxon>Gammaproteobacteria</taxon>
        <taxon>Chromatiales</taxon>
        <taxon>Sedimenticolaceae</taxon>
        <taxon>Sedimenticola</taxon>
    </lineage>
</organism>
<keyword evidence="8 11" id="KW-0560">Oxidoreductase</keyword>
<evidence type="ECO:0000256" key="10">
    <source>
        <dbReference type="ARBA" id="ARBA00048793"/>
    </source>
</evidence>
<dbReference type="UniPathway" id="UPA00028">
    <property type="reaction ID" value="UER00004"/>
</dbReference>
<dbReference type="RefSeq" id="WP_046859651.1">
    <property type="nucleotide sequence ID" value="NZ_CP011412.1"/>
</dbReference>
<evidence type="ECO:0000256" key="5">
    <source>
        <dbReference type="ARBA" id="ARBA00019465"/>
    </source>
</evidence>
<dbReference type="GO" id="GO:0008677">
    <property type="term" value="F:2-dehydropantoate 2-reductase activity"/>
    <property type="evidence" value="ECO:0007669"/>
    <property type="project" value="UniProtKB-EC"/>
</dbReference>
<evidence type="ECO:0000256" key="2">
    <source>
        <dbReference type="ARBA" id="ARBA00004994"/>
    </source>
</evidence>
<comment type="catalytic activity">
    <reaction evidence="10 11">
        <text>(R)-pantoate + NADP(+) = 2-dehydropantoate + NADPH + H(+)</text>
        <dbReference type="Rhea" id="RHEA:16233"/>
        <dbReference type="ChEBI" id="CHEBI:11561"/>
        <dbReference type="ChEBI" id="CHEBI:15378"/>
        <dbReference type="ChEBI" id="CHEBI:15980"/>
        <dbReference type="ChEBI" id="CHEBI:57783"/>
        <dbReference type="ChEBI" id="CHEBI:58349"/>
        <dbReference type="EC" id="1.1.1.169"/>
    </reaction>
</comment>
<dbReference type="GO" id="GO:0015940">
    <property type="term" value="P:pantothenate biosynthetic process"/>
    <property type="evidence" value="ECO:0007669"/>
    <property type="project" value="UniProtKB-UniPathway"/>
</dbReference>
<comment type="function">
    <text evidence="1 11">Catalyzes the NADPH-dependent reduction of ketopantoate into pantoic acid.</text>
</comment>
<dbReference type="Proteomes" id="UP000034410">
    <property type="component" value="Chromosome"/>
</dbReference>
<dbReference type="EC" id="1.1.1.169" evidence="4 11"/>
<dbReference type="PANTHER" id="PTHR21708:SF26">
    <property type="entry name" value="2-DEHYDROPANTOATE 2-REDUCTASE"/>
    <property type="match status" value="1"/>
</dbReference>
<dbReference type="InterPro" id="IPR051402">
    <property type="entry name" value="KPR-Related"/>
</dbReference>
<dbReference type="FunFam" id="1.10.1040.10:FF:000017">
    <property type="entry name" value="2-dehydropantoate 2-reductase"/>
    <property type="match status" value="1"/>
</dbReference>
<dbReference type="InterPro" id="IPR013328">
    <property type="entry name" value="6PGD_dom2"/>
</dbReference>
<evidence type="ECO:0000313" key="15">
    <source>
        <dbReference type="Proteomes" id="UP000034410"/>
    </source>
</evidence>
<dbReference type="NCBIfam" id="TIGR00745">
    <property type="entry name" value="apbA_panE"/>
    <property type="match status" value="1"/>
</dbReference>
<evidence type="ECO:0000256" key="9">
    <source>
        <dbReference type="ARBA" id="ARBA00032024"/>
    </source>
</evidence>
<dbReference type="SUPFAM" id="SSF48179">
    <property type="entry name" value="6-phosphogluconate dehydrogenase C-terminal domain-like"/>
    <property type="match status" value="1"/>
</dbReference>
<keyword evidence="15" id="KW-1185">Reference proteome</keyword>
<dbReference type="FunFam" id="3.40.50.720:FF:000307">
    <property type="entry name" value="2-dehydropantoate 2-reductase"/>
    <property type="match status" value="1"/>
</dbReference>
<dbReference type="InterPro" id="IPR036291">
    <property type="entry name" value="NAD(P)-bd_dom_sf"/>
</dbReference>
<accession>A0A0F7JW52</accession>
<evidence type="ECO:0000256" key="8">
    <source>
        <dbReference type="ARBA" id="ARBA00023002"/>
    </source>
</evidence>
<proteinExistence type="inferred from homology"/>
<sequence length="311" mass="33001">MRIAVYGSGGVGGYFGGRLANSGHQVGFIARGAHLQAMQQQGLVVESINGDFTLPSPTATDNPAQIGPVDLVLVCVKNWQVDEVARAMAPLIGPDTFVVSLLNGVEAPDRLGEVLGPERVLGGVAKIFSFIERPGLIRHIGHEPTLMLGELDGTSSARLEQLATALTEAGITVELPDSILSAMWKKFLFITGWGGLGAISRAPIGILREQPETRAIIEACMQETRAVARAAGIDLPDDTIPQTWAFIDALEPGGTSSLQRDIAAGRPSEIDAWNGAVVRLGQRYGVATPAHQLITGALMPLERRARGELTF</sequence>
<keyword evidence="6 11" id="KW-0566">Pantothenate biosynthesis</keyword>
<dbReference type="InterPro" id="IPR013332">
    <property type="entry name" value="KPR_N"/>
</dbReference>
<comment type="similarity">
    <text evidence="3 11">Belongs to the ketopantoate reductase family.</text>
</comment>
<evidence type="ECO:0000256" key="11">
    <source>
        <dbReference type="RuleBase" id="RU362068"/>
    </source>
</evidence>
<dbReference type="InterPro" id="IPR003710">
    <property type="entry name" value="ApbA"/>
</dbReference>
<dbReference type="Pfam" id="PF08546">
    <property type="entry name" value="ApbA_C"/>
    <property type="match status" value="1"/>
</dbReference>
<evidence type="ECO:0000256" key="3">
    <source>
        <dbReference type="ARBA" id="ARBA00007870"/>
    </source>
</evidence>
<reference evidence="14 15" key="1">
    <citation type="journal article" date="2015" name="Genome Announc.">
        <title>Complete Genome Sequence of Sedimenticola thiotaurini Strain SIP-G1, a Polyphosphate- and Polyhydroxyalkanoate-Accumulating Sulfur-Oxidizing Gammaproteobacterium Isolated from Salt Marsh Sediments.</title>
        <authorList>
            <person name="Flood B.E."/>
            <person name="Jones D.S."/>
            <person name="Bailey J.V."/>
        </authorList>
    </citation>
    <scope>NUCLEOTIDE SEQUENCE [LARGE SCALE GENOMIC DNA]</scope>
    <source>
        <strain evidence="14 15">SIP-G1</strain>
    </source>
</reference>
<feature type="domain" description="Ketopantoate reductase N-terminal" evidence="12">
    <location>
        <begin position="3"/>
        <end position="152"/>
    </location>
</feature>
<keyword evidence="7 11" id="KW-0521">NADP</keyword>
<dbReference type="EMBL" id="CP011412">
    <property type="protein sequence ID" value="AKH20721.1"/>
    <property type="molecule type" value="Genomic_DNA"/>
</dbReference>
<dbReference type="SUPFAM" id="SSF51735">
    <property type="entry name" value="NAD(P)-binding Rossmann-fold domains"/>
    <property type="match status" value="1"/>
</dbReference>
<dbReference type="Gene3D" id="1.10.1040.10">
    <property type="entry name" value="N-(1-d-carboxylethyl)-l-norvaline Dehydrogenase, domain 2"/>
    <property type="match status" value="1"/>
</dbReference>
<feature type="domain" description="Ketopantoate reductase C-terminal" evidence="13">
    <location>
        <begin position="179"/>
        <end position="300"/>
    </location>
</feature>
<dbReference type="PANTHER" id="PTHR21708">
    <property type="entry name" value="PROBABLE 2-DEHYDROPANTOATE 2-REDUCTASE"/>
    <property type="match status" value="1"/>
</dbReference>
<protein>
    <recommendedName>
        <fullName evidence="5 11">2-dehydropantoate 2-reductase</fullName>
        <ecNumber evidence="4 11">1.1.1.169</ecNumber>
    </recommendedName>
    <alternativeName>
        <fullName evidence="9 11">Ketopantoate reductase</fullName>
    </alternativeName>
</protein>
<evidence type="ECO:0000256" key="6">
    <source>
        <dbReference type="ARBA" id="ARBA00022655"/>
    </source>
</evidence>
<dbReference type="Pfam" id="PF02558">
    <property type="entry name" value="ApbA"/>
    <property type="match status" value="1"/>
</dbReference>
<evidence type="ECO:0000256" key="1">
    <source>
        <dbReference type="ARBA" id="ARBA00002919"/>
    </source>
</evidence>
<evidence type="ECO:0000313" key="14">
    <source>
        <dbReference type="EMBL" id="AKH20721.1"/>
    </source>
</evidence>
<comment type="pathway">
    <text evidence="2 11">Cofactor biosynthesis; (R)-pantothenate biosynthesis; (R)-pantoate from 3-methyl-2-oxobutanoate: step 2/2.</text>
</comment>